<protein>
    <submittedName>
        <fullName evidence="2">Transcriptional regulator</fullName>
    </submittedName>
</protein>
<dbReference type="InterPro" id="IPR000600">
    <property type="entry name" value="ROK"/>
</dbReference>
<dbReference type="STRING" id="1838280.A6M21_01000"/>
<reference evidence="2 3" key="1">
    <citation type="submission" date="2016-04" db="EMBL/GenBank/DDBJ databases">
        <authorList>
            <person name="Evans L.H."/>
            <person name="Alamgir A."/>
            <person name="Owens N."/>
            <person name="Weber N.D."/>
            <person name="Virtaneva K."/>
            <person name="Barbian K."/>
            <person name="Babar A."/>
            <person name="Rosenke K."/>
        </authorList>
    </citation>
    <scope>NUCLEOTIDE SEQUENCE [LARGE SCALE GENOMIC DNA]</scope>
    <source>
        <strain evidence="2 3">LMa1</strain>
    </source>
</reference>
<dbReference type="OrthoDB" id="9796533at2"/>
<proteinExistence type="inferred from homology"/>
<comment type="similarity">
    <text evidence="1">Belongs to the ROK (NagC/XylR) family.</text>
</comment>
<dbReference type="EMBL" id="LYVF01000184">
    <property type="protein sequence ID" value="OAT80215.1"/>
    <property type="molecule type" value="Genomic_DNA"/>
</dbReference>
<keyword evidence="3" id="KW-1185">Reference proteome</keyword>
<evidence type="ECO:0000313" key="2">
    <source>
        <dbReference type="EMBL" id="OAT80215.1"/>
    </source>
</evidence>
<dbReference type="InterPro" id="IPR049874">
    <property type="entry name" value="ROK_cs"/>
</dbReference>
<dbReference type="PANTHER" id="PTHR18964">
    <property type="entry name" value="ROK (REPRESSOR, ORF, KINASE) FAMILY"/>
    <property type="match status" value="1"/>
</dbReference>
<dbReference type="Gene3D" id="3.30.420.40">
    <property type="match status" value="2"/>
</dbReference>
<comment type="caution">
    <text evidence="2">The sequence shown here is derived from an EMBL/GenBank/DDBJ whole genome shotgun (WGS) entry which is preliminary data.</text>
</comment>
<dbReference type="AlphaFoldDB" id="A0A1B7LC07"/>
<name>A0A1B7LC07_9FIRM</name>
<dbReference type="InterPro" id="IPR043129">
    <property type="entry name" value="ATPase_NBD"/>
</dbReference>
<evidence type="ECO:0000256" key="1">
    <source>
        <dbReference type="ARBA" id="ARBA00006479"/>
    </source>
</evidence>
<organism evidence="2 3">
    <name type="scientific">Desulfotomaculum copahuensis</name>
    <dbReference type="NCBI Taxonomy" id="1838280"/>
    <lineage>
        <taxon>Bacteria</taxon>
        <taxon>Bacillati</taxon>
        <taxon>Bacillota</taxon>
        <taxon>Clostridia</taxon>
        <taxon>Eubacteriales</taxon>
        <taxon>Desulfotomaculaceae</taxon>
        <taxon>Desulfotomaculum</taxon>
    </lineage>
</organism>
<dbReference type="PROSITE" id="PS01125">
    <property type="entry name" value="ROK"/>
    <property type="match status" value="1"/>
</dbReference>
<accession>A0A1B7LC07</accession>
<dbReference type="PANTHER" id="PTHR18964:SF149">
    <property type="entry name" value="BIFUNCTIONAL UDP-N-ACETYLGLUCOSAMINE 2-EPIMERASE_N-ACETYLMANNOSAMINE KINASE"/>
    <property type="match status" value="1"/>
</dbReference>
<gene>
    <name evidence="2" type="ORF">A6M21_01000</name>
</gene>
<dbReference type="Proteomes" id="UP000078532">
    <property type="component" value="Unassembled WGS sequence"/>
</dbReference>
<dbReference type="Pfam" id="PF00480">
    <property type="entry name" value="ROK"/>
    <property type="match status" value="1"/>
</dbReference>
<dbReference type="SUPFAM" id="SSF53067">
    <property type="entry name" value="Actin-like ATPase domain"/>
    <property type="match status" value="1"/>
</dbReference>
<sequence length="329" mass="32583">MGGVASLPEQEHNLVLGVDLGGTKIYTALADHSGRVLSAVKVPTGEHAPENVIARIVQTVEEVRHRSGIDAGDICALGAGAPGPLDPVRGIVHQAPNLGWHDVPLKALLEDALQLPVAVDNDANLAALGEYVYGAGRGEDDMVYITVSTGIGGGLIFGGRLYHGAGGGAGEIGHMTVDPDGPLCSCGNRGCLEALASGTAIARAARELVDAGGGAAILAAAGGRAVSAETVAAAAAAGDAEASGILTAAGRVLGCGVANLVNLLNPGLVVLGGGAMQAGRLLWQAMEDELQRRALSHPLGGVRLAPAALGSRSGVLGAVALALRCTGTG</sequence>
<evidence type="ECO:0000313" key="3">
    <source>
        <dbReference type="Proteomes" id="UP000078532"/>
    </source>
</evidence>